<keyword evidence="3" id="KW-1185">Reference proteome</keyword>
<gene>
    <name evidence="2" type="ORF">PEVE_00027653</name>
</gene>
<reference evidence="2 3" key="1">
    <citation type="submission" date="2022-05" db="EMBL/GenBank/DDBJ databases">
        <authorList>
            <consortium name="Genoscope - CEA"/>
            <person name="William W."/>
        </authorList>
    </citation>
    <scope>NUCLEOTIDE SEQUENCE [LARGE SCALE GENOMIC DNA]</scope>
</reference>
<sequence length="105" mass="11681">SLQRFAGKALSVSLAIPACKQYVREVFKSTSAVAKNSKISVPIQGPLRQELREWTFFGQLVWSLTLAVGTSSLCHNVQRRLPDGLESSLGKRWSRPANTRLLDQP</sequence>
<name>A0ABN8SX72_9CNID</name>
<evidence type="ECO:0000313" key="3">
    <source>
        <dbReference type="Proteomes" id="UP001159427"/>
    </source>
</evidence>
<feature type="region of interest" description="Disordered" evidence="1">
    <location>
        <begin position="86"/>
        <end position="105"/>
    </location>
</feature>
<dbReference type="EMBL" id="CALNXI010003801">
    <property type="protein sequence ID" value="CAH3194344.1"/>
    <property type="molecule type" value="Genomic_DNA"/>
</dbReference>
<proteinExistence type="predicted"/>
<protein>
    <submittedName>
        <fullName evidence="2">Uncharacterized protein</fullName>
    </submittedName>
</protein>
<organism evidence="2 3">
    <name type="scientific">Porites evermanni</name>
    <dbReference type="NCBI Taxonomy" id="104178"/>
    <lineage>
        <taxon>Eukaryota</taxon>
        <taxon>Metazoa</taxon>
        <taxon>Cnidaria</taxon>
        <taxon>Anthozoa</taxon>
        <taxon>Hexacorallia</taxon>
        <taxon>Scleractinia</taxon>
        <taxon>Fungiina</taxon>
        <taxon>Poritidae</taxon>
        <taxon>Porites</taxon>
    </lineage>
</organism>
<evidence type="ECO:0000313" key="2">
    <source>
        <dbReference type="EMBL" id="CAH3194344.1"/>
    </source>
</evidence>
<evidence type="ECO:0000256" key="1">
    <source>
        <dbReference type="SAM" id="MobiDB-lite"/>
    </source>
</evidence>
<accession>A0ABN8SX72</accession>
<comment type="caution">
    <text evidence="2">The sequence shown here is derived from an EMBL/GenBank/DDBJ whole genome shotgun (WGS) entry which is preliminary data.</text>
</comment>
<feature type="non-terminal residue" evidence="2">
    <location>
        <position position="1"/>
    </location>
</feature>
<dbReference type="Proteomes" id="UP001159427">
    <property type="component" value="Unassembled WGS sequence"/>
</dbReference>